<feature type="domain" description="dUTPase-like" evidence="6">
    <location>
        <begin position="11"/>
        <end position="142"/>
    </location>
</feature>
<evidence type="ECO:0000313" key="8">
    <source>
        <dbReference type="Proteomes" id="UP000276301"/>
    </source>
</evidence>
<comment type="catalytic activity">
    <reaction evidence="5">
        <text>dUTP + H2O = dUMP + diphosphate + H(+)</text>
        <dbReference type="Rhea" id="RHEA:10248"/>
        <dbReference type="ChEBI" id="CHEBI:15377"/>
        <dbReference type="ChEBI" id="CHEBI:15378"/>
        <dbReference type="ChEBI" id="CHEBI:33019"/>
        <dbReference type="ChEBI" id="CHEBI:61555"/>
        <dbReference type="ChEBI" id="CHEBI:246422"/>
        <dbReference type="EC" id="3.6.1.23"/>
    </reaction>
</comment>
<dbReference type="InterPro" id="IPR029054">
    <property type="entry name" value="dUTPase-like"/>
</dbReference>
<evidence type="ECO:0000313" key="7">
    <source>
        <dbReference type="EMBL" id="RLL07681.1"/>
    </source>
</evidence>
<comment type="caution">
    <text evidence="7">The sequence shown here is derived from an EMBL/GenBank/DDBJ whole genome shotgun (WGS) entry which is preliminary data.</text>
</comment>
<evidence type="ECO:0000256" key="5">
    <source>
        <dbReference type="ARBA" id="ARBA00047686"/>
    </source>
</evidence>
<dbReference type="PANTHER" id="PTHR11241:SF0">
    <property type="entry name" value="DEOXYURIDINE 5'-TRIPHOSPHATE NUCLEOTIDOHYDROLASE"/>
    <property type="match status" value="1"/>
</dbReference>
<proteinExistence type="inferred from homology"/>
<evidence type="ECO:0000256" key="2">
    <source>
        <dbReference type="ARBA" id="ARBA00012379"/>
    </source>
</evidence>
<dbReference type="NCBIfam" id="TIGR00576">
    <property type="entry name" value="dut"/>
    <property type="match status" value="1"/>
</dbReference>
<dbReference type="GO" id="GO:0000287">
    <property type="term" value="F:magnesium ion binding"/>
    <property type="evidence" value="ECO:0007669"/>
    <property type="project" value="InterPro"/>
</dbReference>
<dbReference type="EC" id="3.6.1.23" evidence="2"/>
<comment type="similarity">
    <text evidence="1">Belongs to the dUTPase family.</text>
</comment>
<dbReference type="InterPro" id="IPR036157">
    <property type="entry name" value="dUTPase-like_sf"/>
</dbReference>
<dbReference type="InterPro" id="IPR033704">
    <property type="entry name" value="dUTPase_trimeric"/>
</dbReference>
<keyword evidence="8" id="KW-1185">Reference proteome</keyword>
<dbReference type="NCBIfam" id="NF001862">
    <property type="entry name" value="PRK00601.1"/>
    <property type="match status" value="1"/>
</dbReference>
<dbReference type="SUPFAM" id="SSF51283">
    <property type="entry name" value="dUTPase-like"/>
    <property type="match status" value="1"/>
</dbReference>
<dbReference type="CDD" id="cd07557">
    <property type="entry name" value="trimeric_dUTPase"/>
    <property type="match status" value="1"/>
</dbReference>
<evidence type="ECO:0000259" key="6">
    <source>
        <dbReference type="Pfam" id="PF00692"/>
    </source>
</evidence>
<dbReference type="AlphaFoldDB" id="A0A498CM53"/>
<keyword evidence="4" id="KW-0546">Nucleotide metabolism</keyword>
<dbReference type="Pfam" id="PF00692">
    <property type="entry name" value="dUTPase"/>
    <property type="match status" value="1"/>
</dbReference>
<evidence type="ECO:0000256" key="1">
    <source>
        <dbReference type="ARBA" id="ARBA00006581"/>
    </source>
</evidence>
<evidence type="ECO:0000256" key="3">
    <source>
        <dbReference type="ARBA" id="ARBA00022801"/>
    </source>
</evidence>
<dbReference type="Proteomes" id="UP000276301">
    <property type="component" value="Unassembled WGS sequence"/>
</dbReference>
<sequence>MLKLKRLRPSARIPANATPGSAGYDLCADLDSPVTIPARRTVKIPTGLAMAIEPGYAGFVFARSGLGIKHGIVPANCVGVIDSDYRGEVIVGLYNHTDEPFVVEPGDRIAQLVLLPVHTPEIEECAELGETSRGEGGFGSTGR</sequence>
<dbReference type="RefSeq" id="WP_121587607.1">
    <property type="nucleotide sequence ID" value="NZ_RCHT01000043.1"/>
</dbReference>
<dbReference type="GO" id="GO:0004170">
    <property type="term" value="F:dUTP diphosphatase activity"/>
    <property type="evidence" value="ECO:0007669"/>
    <property type="project" value="UniProtKB-EC"/>
</dbReference>
<dbReference type="GO" id="GO:0006226">
    <property type="term" value="P:dUMP biosynthetic process"/>
    <property type="evidence" value="ECO:0007669"/>
    <property type="project" value="InterPro"/>
</dbReference>
<dbReference type="EMBL" id="RCHT01000043">
    <property type="protein sequence ID" value="RLL07681.1"/>
    <property type="molecule type" value="Genomic_DNA"/>
</dbReference>
<gene>
    <name evidence="7" type="ORF">D4A47_12995</name>
</gene>
<accession>A0A498CM53</accession>
<name>A0A498CM53_9FIRM</name>
<protein>
    <recommendedName>
        <fullName evidence="2">dUTP diphosphatase</fullName>
        <ecNumber evidence="2">3.6.1.23</ecNumber>
    </recommendedName>
</protein>
<dbReference type="GO" id="GO:0046081">
    <property type="term" value="P:dUTP catabolic process"/>
    <property type="evidence" value="ECO:0007669"/>
    <property type="project" value="InterPro"/>
</dbReference>
<dbReference type="InterPro" id="IPR008181">
    <property type="entry name" value="dUTPase"/>
</dbReference>
<reference evidence="7 8" key="1">
    <citation type="submission" date="2018-10" db="EMBL/GenBank/DDBJ databases">
        <title>Anaerotruncus faecis sp. nov., isolated from human feces.</title>
        <authorList>
            <person name="Wang Y.-J."/>
        </authorList>
    </citation>
    <scope>NUCLEOTIDE SEQUENCE [LARGE SCALE GENOMIC DNA]</scope>
    <source>
        <strain evidence="7 8">22A2-44</strain>
    </source>
</reference>
<evidence type="ECO:0000256" key="4">
    <source>
        <dbReference type="ARBA" id="ARBA00023080"/>
    </source>
</evidence>
<keyword evidence="3 7" id="KW-0378">Hydrolase</keyword>
<dbReference type="Gene3D" id="2.70.40.10">
    <property type="match status" value="1"/>
</dbReference>
<dbReference type="PANTHER" id="PTHR11241">
    <property type="entry name" value="DEOXYURIDINE 5'-TRIPHOSPHATE NUCLEOTIDOHYDROLASE"/>
    <property type="match status" value="1"/>
</dbReference>
<organism evidence="7 8">
    <name type="scientific">Anaerotruncus massiliensis</name>
    <name type="common">ex Liu et al. 2021</name>
    <dbReference type="NCBI Taxonomy" id="2321404"/>
    <lineage>
        <taxon>Bacteria</taxon>
        <taxon>Bacillati</taxon>
        <taxon>Bacillota</taxon>
        <taxon>Clostridia</taxon>
        <taxon>Eubacteriales</taxon>
        <taxon>Oscillospiraceae</taxon>
        <taxon>Anaerotruncus</taxon>
    </lineage>
</organism>